<dbReference type="PROSITE" id="PS51192">
    <property type="entry name" value="HELICASE_ATP_BIND_1"/>
    <property type="match status" value="1"/>
</dbReference>
<dbReference type="InterPro" id="IPR027417">
    <property type="entry name" value="P-loop_NTPase"/>
</dbReference>
<evidence type="ECO:0000313" key="3">
    <source>
        <dbReference type="EMBL" id="MFC4998562.1"/>
    </source>
</evidence>
<reference evidence="4" key="1">
    <citation type="journal article" date="2019" name="Int. J. Syst. Evol. Microbiol.">
        <title>The Global Catalogue of Microorganisms (GCM) 10K type strain sequencing project: providing services to taxonomists for standard genome sequencing and annotation.</title>
        <authorList>
            <consortium name="The Broad Institute Genomics Platform"/>
            <consortium name="The Broad Institute Genome Sequencing Center for Infectious Disease"/>
            <person name="Wu L."/>
            <person name="Ma J."/>
        </authorList>
    </citation>
    <scope>NUCLEOTIDE SEQUENCE [LARGE SCALE GENOMIC DNA]</scope>
    <source>
        <strain evidence="4">CGMCC 4.7152</strain>
    </source>
</reference>
<dbReference type="SMART" id="SM00487">
    <property type="entry name" value="DEXDc"/>
    <property type="match status" value="1"/>
</dbReference>
<dbReference type="Pfam" id="PF03457">
    <property type="entry name" value="HA"/>
    <property type="match status" value="4"/>
</dbReference>
<feature type="domain" description="Helicase C-terminal" evidence="2">
    <location>
        <begin position="276"/>
        <end position="441"/>
    </location>
</feature>
<organism evidence="3 4">
    <name type="scientific">Dactylosporangium cerinum</name>
    <dbReference type="NCBI Taxonomy" id="1434730"/>
    <lineage>
        <taxon>Bacteria</taxon>
        <taxon>Bacillati</taxon>
        <taxon>Actinomycetota</taxon>
        <taxon>Actinomycetes</taxon>
        <taxon>Micromonosporales</taxon>
        <taxon>Micromonosporaceae</taxon>
        <taxon>Dactylosporangium</taxon>
    </lineage>
</organism>
<dbReference type="CDD" id="cd18785">
    <property type="entry name" value="SF2_C"/>
    <property type="match status" value="1"/>
</dbReference>
<evidence type="ECO:0000313" key="4">
    <source>
        <dbReference type="Proteomes" id="UP001595912"/>
    </source>
</evidence>
<keyword evidence="4" id="KW-1185">Reference proteome</keyword>
<protein>
    <submittedName>
        <fullName evidence="3">Helicase associated domain protein</fullName>
    </submittedName>
</protein>
<dbReference type="InterPro" id="IPR006935">
    <property type="entry name" value="Helicase/UvrB_N"/>
</dbReference>
<dbReference type="InterPro" id="IPR001650">
    <property type="entry name" value="Helicase_C-like"/>
</dbReference>
<proteinExistence type="predicted"/>
<dbReference type="Gene3D" id="6.10.140.530">
    <property type="match status" value="4"/>
</dbReference>
<dbReference type="SUPFAM" id="SSF52540">
    <property type="entry name" value="P-loop containing nucleoside triphosphate hydrolases"/>
    <property type="match status" value="1"/>
</dbReference>
<evidence type="ECO:0000259" key="1">
    <source>
        <dbReference type="PROSITE" id="PS51192"/>
    </source>
</evidence>
<feature type="domain" description="Helicase ATP-binding" evidence="1">
    <location>
        <begin position="23"/>
        <end position="207"/>
    </location>
</feature>
<dbReference type="SMART" id="SM00490">
    <property type="entry name" value="HELICc"/>
    <property type="match status" value="1"/>
</dbReference>
<dbReference type="PROSITE" id="PS51194">
    <property type="entry name" value="HELICASE_CTER"/>
    <property type="match status" value="1"/>
</dbReference>
<dbReference type="InterPro" id="IPR014001">
    <property type="entry name" value="Helicase_ATP-bd"/>
</dbReference>
<dbReference type="Pfam" id="PF00271">
    <property type="entry name" value="Helicase_C"/>
    <property type="match status" value="1"/>
</dbReference>
<dbReference type="RefSeq" id="WP_380114817.1">
    <property type="nucleotide sequence ID" value="NZ_JBHSIU010000012.1"/>
</dbReference>
<sequence>MGLAPARLPDAGGWQEPAVEAAAAALAGGGRGQIIAACGTGKTVAAAHVAMRVCPAGGVAVVACPTVALVAQTLHVWRGVAGAVLAVCGDDGVTDPAVISTDLPATTTTDPDVIAAWLVEPVPGRRLIVTTHLSAGQLGLGLRAAGVTADLLVVDEAHHTAGHDGKHSALLHDDTTLPAHRRLYLTATPRLGDTGDDDTPVLSMDDQAVFGPVLARYPFAQAIADRWLDDYRIAIVAVTRAELLPLLRTLTSPGRPTATDVGGGDGPLRTAMVITALARAATEFDLRRAIVYHPRIATSEAFIDALPGTLATLPDTARPARPLTCHHVDGRHDSAYRRAVLADLADPPHDGWTVVSNARCLGEGVDVPAVDSVVFAHPKTSPTDIVQAVGRALRRNPAGSGVATILVPVLAADEPDAANHAAAQADLDGYHTVWEVVRALRAHDETLAAALDLQRQAGPADRWTLPDKIVVRVPDGYDVEQYLRHLTIRLITATTSPWWEGYGAATAYHATHGHLGILVDHVTDTGYPLGRWLHHQRKARRSGVLSKARIAALDSLGMPWDPRGTRWQVGLAQATAYRHHEGHLRVAPEYVTADGYPLGSWIRYQRKQYNAGKLGPDRAATLEALGIEWSPYEAMWQRGITAATAYHARHGHLQVPDEHTEPDGYRLGQFIVAQRMLYKRGTLTTDRITALEAVGIIWDSREHRFNLGLTAARRYHRTHGDLHAPSSYQTSDGFRLGVWLQKQRDKLHAGTLTTDRIRALDEVSPTWRR</sequence>
<dbReference type="Gene3D" id="3.40.50.300">
    <property type="entry name" value="P-loop containing nucleotide triphosphate hydrolases"/>
    <property type="match status" value="2"/>
</dbReference>
<dbReference type="EMBL" id="JBHSIU010000012">
    <property type="protein sequence ID" value="MFC4998562.1"/>
    <property type="molecule type" value="Genomic_DNA"/>
</dbReference>
<dbReference type="PANTHER" id="PTHR33418">
    <property type="entry name" value="HELICASE-ASSOCIATED"/>
    <property type="match status" value="1"/>
</dbReference>
<dbReference type="Pfam" id="PF04851">
    <property type="entry name" value="ResIII"/>
    <property type="match status" value="1"/>
</dbReference>
<gene>
    <name evidence="3" type="ORF">ACFPIJ_12035</name>
</gene>
<accession>A0ABV9VUF0</accession>
<dbReference type="Proteomes" id="UP001595912">
    <property type="component" value="Unassembled WGS sequence"/>
</dbReference>
<dbReference type="InterPro" id="IPR005114">
    <property type="entry name" value="Helicase_assoc"/>
</dbReference>
<dbReference type="PANTHER" id="PTHR33418:SF1">
    <property type="entry name" value="HELICASE-ASSOCIATED DOMAIN-CONTAINING PROTEIN"/>
    <property type="match status" value="1"/>
</dbReference>
<name>A0ABV9VUF0_9ACTN</name>
<comment type="caution">
    <text evidence="3">The sequence shown here is derived from an EMBL/GenBank/DDBJ whole genome shotgun (WGS) entry which is preliminary data.</text>
</comment>
<evidence type="ECO:0000259" key="2">
    <source>
        <dbReference type="PROSITE" id="PS51194"/>
    </source>
</evidence>